<dbReference type="STRING" id="1230383.A0A1M8A1N5"/>
<dbReference type="PANTHER" id="PTHR12486:SF4">
    <property type="entry name" value="APRATAXIN"/>
    <property type="match status" value="1"/>
</dbReference>
<keyword evidence="3" id="KW-1185">Reference proteome</keyword>
<dbReference type="OrthoDB" id="3512845at2759"/>
<dbReference type="GO" id="GO:0000012">
    <property type="term" value="P:single strand break repair"/>
    <property type="evidence" value="ECO:0007669"/>
    <property type="project" value="TreeGrafter"/>
</dbReference>
<dbReference type="GO" id="GO:0030983">
    <property type="term" value="F:mismatched DNA binding"/>
    <property type="evidence" value="ECO:0007669"/>
    <property type="project" value="TreeGrafter"/>
</dbReference>
<dbReference type="GO" id="GO:0005634">
    <property type="term" value="C:nucleus"/>
    <property type="evidence" value="ECO:0007669"/>
    <property type="project" value="TreeGrafter"/>
</dbReference>
<dbReference type="GO" id="GO:0003725">
    <property type="term" value="F:double-stranded RNA binding"/>
    <property type="evidence" value="ECO:0007669"/>
    <property type="project" value="TreeGrafter"/>
</dbReference>
<gene>
    <name evidence="2" type="ORF">MSYG_0439</name>
</gene>
<dbReference type="OMA" id="SYWRTHI"/>
<dbReference type="EMBL" id="LT671821">
    <property type="protein sequence ID" value="SHO76104.1"/>
    <property type="molecule type" value="Genomic_DNA"/>
</dbReference>
<dbReference type="Pfam" id="PF01230">
    <property type="entry name" value="HIT"/>
    <property type="match status" value="1"/>
</dbReference>
<dbReference type="Gene3D" id="3.30.428.10">
    <property type="entry name" value="HIT-like"/>
    <property type="match status" value="1"/>
</dbReference>
<organism evidence="2 3">
    <name type="scientific">Malassezia sympodialis (strain ATCC 42132)</name>
    <name type="common">Atopic eczema-associated yeast</name>
    <dbReference type="NCBI Taxonomy" id="1230383"/>
    <lineage>
        <taxon>Eukaryota</taxon>
        <taxon>Fungi</taxon>
        <taxon>Dikarya</taxon>
        <taxon>Basidiomycota</taxon>
        <taxon>Ustilaginomycotina</taxon>
        <taxon>Malasseziomycetes</taxon>
        <taxon>Malasseziales</taxon>
        <taxon>Malasseziaceae</taxon>
        <taxon>Malassezia</taxon>
    </lineage>
</organism>
<protein>
    <submittedName>
        <fullName evidence="2">Similar to S.cerevisiae protein HNT3 (DNA 5' AMP hydrolase involved in DNA repair)</fullName>
    </submittedName>
</protein>
<dbReference type="InterPro" id="IPR036265">
    <property type="entry name" value="HIT-like_sf"/>
</dbReference>
<dbReference type="Proteomes" id="UP000186303">
    <property type="component" value="Chromosome 1"/>
</dbReference>
<dbReference type="InterPro" id="IPR019808">
    <property type="entry name" value="Histidine_triad_CS"/>
</dbReference>
<dbReference type="PANTHER" id="PTHR12486">
    <property type="entry name" value="APRATAXIN-RELATED"/>
    <property type="match status" value="1"/>
</dbReference>
<dbReference type="GO" id="GO:0033699">
    <property type="term" value="F:DNA 5'-adenosine monophosphate hydrolase activity"/>
    <property type="evidence" value="ECO:0007669"/>
    <property type="project" value="TreeGrafter"/>
</dbReference>
<evidence type="ECO:0000259" key="1">
    <source>
        <dbReference type="Pfam" id="PF01230"/>
    </source>
</evidence>
<dbReference type="AlphaFoldDB" id="A0A1M8A1N5"/>
<dbReference type="InterPro" id="IPR011146">
    <property type="entry name" value="HIT-like"/>
</dbReference>
<accession>A0A1M8A1N5</accession>
<feature type="domain" description="HIT" evidence="1">
    <location>
        <begin position="42"/>
        <end position="175"/>
    </location>
</feature>
<evidence type="ECO:0000313" key="3">
    <source>
        <dbReference type="Proteomes" id="UP000186303"/>
    </source>
</evidence>
<sequence length="266" mass="30676">MRLPRLRLARDTVPWAMESQKAPWNLALRRIAATKDPREIQNETLIAWDDHTYVIYDGYPKAQFHFLVLPRIPFVIEEETPQGQKKTVTVPLRDMDSIRALLASRFANAVLGRIAAMEQRMVDHIRTCMRQTAITSDGAAQYAEPGRTDGLEWGIRSGFHAVPSMRHLHLHIISDDLVSDRMKQRKHYLSFHPHMGIWLPIADAQALANAGRNLPHTEEEYEAKLRAPLYSLDMARTYNSMPELKQYLRKRWRALRAAPRSAPIEP</sequence>
<dbReference type="GO" id="GO:0003697">
    <property type="term" value="F:single-stranded DNA binding"/>
    <property type="evidence" value="ECO:0007669"/>
    <property type="project" value="TreeGrafter"/>
</dbReference>
<dbReference type="GO" id="GO:1990165">
    <property type="term" value="F:single-strand break-containing DNA binding"/>
    <property type="evidence" value="ECO:0007669"/>
    <property type="project" value="TreeGrafter"/>
</dbReference>
<dbReference type="VEuPathDB" id="FungiDB:MSYG_0439"/>
<dbReference type="SUPFAM" id="SSF54197">
    <property type="entry name" value="HIT-like"/>
    <property type="match status" value="1"/>
</dbReference>
<evidence type="ECO:0000313" key="2">
    <source>
        <dbReference type="EMBL" id="SHO76104.1"/>
    </source>
</evidence>
<keyword evidence="2" id="KW-0378">Hydrolase</keyword>
<reference evidence="3" key="1">
    <citation type="journal article" date="2017" name="Nucleic Acids Res.">
        <title>Proteogenomics produces comprehensive and highly accurate protein-coding gene annotation in a complete genome assembly of Malassezia sympodialis.</title>
        <authorList>
            <person name="Zhu Y."/>
            <person name="Engstroem P.G."/>
            <person name="Tellgren-Roth C."/>
            <person name="Baudo C.D."/>
            <person name="Kennell J.C."/>
            <person name="Sun S."/>
            <person name="Billmyre R.B."/>
            <person name="Schroeder M.S."/>
            <person name="Andersson A."/>
            <person name="Holm T."/>
            <person name="Sigurgeirsson B."/>
            <person name="Wu G."/>
            <person name="Sankaranarayanan S.R."/>
            <person name="Siddharthan R."/>
            <person name="Sanyal K."/>
            <person name="Lundeberg J."/>
            <person name="Nystedt B."/>
            <person name="Boekhout T."/>
            <person name="Dawson T.L. Jr."/>
            <person name="Heitman J."/>
            <person name="Scheynius A."/>
            <person name="Lehtioe J."/>
        </authorList>
    </citation>
    <scope>NUCLEOTIDE SEQUENCE [LARGE SCALE GENOMIC DNA]</scope>
    <source>
        <strain evidence="3">ATCC 42132</strain>
    </source>
</reference>
<dbReference type="PROSITE" id="PS00892">
    <property type="entry name" value="HIT_1"/>
    <property type="match status" value="1"/>
</dbReference>
<proteinExistence type="predicted"/>
<name>A0A1M8A1N5_MALS4</name>